<sequence>MKFGAVPLAEADGAILAHGLRAGERRLKKGRVLSAEDLTALRAAGVAEVTVARLDPGDVAEDAAAARLAVALAEAAPGLRLTPAATGRVNVLAEGPGLARIDAAAIGRINAVDPMITVATLPEWQRCAPGTMIATIKIISYAVPEAALAAACAAGRGALGLAPPVLATAALVETVTDAAPRSGKGAEATRLRLQRLGVALGAAQTVPHETGALSAALAARQEELILILTGSATSDLHDTAPEALRAAGGEVLHFGMPVDPGNLLFVGRLGGRPVIGLPGCARSPALNGADWVLERIVCGVPVGPAEIAAMGVGGLLKEIPTRPRPRDH</sequence>
<dbReference type="Proteomes" id="UP000193900">
    <property type="component" value="Unassembled WGS sequence"/>
</dbReference>
<dbReference type="OrthoDB" id="9779263at2"/>
<organism evidence="1 2">
    <name type="scientific">Roseisalinus antarcticus</name>
    <dbReference type="NCBI Taxonomy" id="254357"/>
    <lineage>
        <taxon>Bacteria</taxon>
        <taxon>Pseudomonadati</taxon>
        <taxon>Pseudomonadota</taxon>
        <taxon>Alphaproteobacteria</taxon>
        <taxon>Rhodobacterales</taxon>
        <taxon>Roseobacteraceae</taxon>
        <taxon>Roseisalinus</taxon>
    </lineage>
</organism>
<evidence type="ECO:0000313" key="1">
    <source>
        <dbReference type="EMBL" id="SLN54261.1"/>
    </source>
</evidence>
<keyword evidence="2" id="KW-1185">Reference proteome</keyword>
<protein>
    <submittedName>
        <fullName evidence="1">Uncharacterized protein</fullName>
    </submittedName>
</protein>
<evidence type="ECO:0000313" key="2">
    <source>
        <dbReference type="Proteomes" id="UP000193900"/>
    </source>
</evidence>
<name>A0A1Y5T289_9RHOB</name>
<dbReference type="AlphaFoldDB" id="A0A1Y5T289"/>
<reference evidence="1 2" key="1">
    <citation type="submission" date="2017-03" db="EMBL/GenBank/DDBJ databases">
        <authorList>
            <person name="Afonso C.L."/>
            <person name="Miller P.J."/>
            <person name="Scott M.A."/>
            <person name="Spackman E."/>
            <person name="Goraichik I."/>
            <person name="Dimitrov K.M."/>
            <person name="Suarez D.L."/>
            <person name="Swayne D.E."/>
        </authorList>
    </citation>
    <scope>NUCLEOTIDE SEQUENCE [LARGE SCALE GENOMIC DNA]</scope>
    <source>
        <strain evidence="1 2">CECT 7023</strain>
    </source>
</reference>
<dbReference type="RefSeq" id="WP_085879266.1">
    <property type="nucleotide sequence ID" value="NZ_FWFZ01000011.1"/>
</dbReference>
<proteinExistence type="predicted"/>
<dbReference type="InterPro" id="IPR036425">
    <property type="entry name" value="MoaB/Mog-like_dom_sf"/>
</dbReference>
<dbReference type="CDD" id="cd03522">
    <property type="entry name" value="MoeA_like"/>
    <property type="match status" value="1"/>
</dbReference>
<dbReference type="UniPathway" id="UPA00344"/>
<dbReference type="Gene3D" id="3.40.980.10">
    <property type="entry name" value="MoaB/Mog-like domain"/>
    <property type="match status" value="1"/>
</dbReference>
<accession>A0A1Y5T289</accession>
<gene>
    <name evidence="1" type="ORF">ROA7023_02420</name>
</gene>
<dbReference type="SUPFAM" id="SSF53218">
    <property type="entry name" value="Molybdenum cofactor biosynthesis proteins"/>
    <property type="match status" value="1"/>
</dbReference>
<dbReference type="EMBL" id="FWFZ01000011">
    <property type="protein sequence ID" value="SLN54261.1"/>
    <property type="molecule type" value="Genomic_DNA"/>
</dbReference>